<keyword evidence="5" id="KW-0406">Ion transport</keyword>
<dbReference type="PANTHER" id="PTHR43833:SF9">
    <property type="entry name" value="POTASSIUM CHANNEL PROTEIN YUGO-RELATED"/>
    <property type="match status" value="1"/>
</dbReference>
<keyword evidence="2" id="KW-1133">Transmembrane helix</keyword>
<dbReference type="RefSeq" id="WP_146570924.1">
    <property type="nucleotide sequence ID" value="NZ_SJPH01000001.1"/>
</dbReference>
<dbReference type="Gene3D" id="3.40.50.720">
    <property type="entry name" value="NAD(P)-binding Rossmann-like Domain"/>
    <property type="match status" value="1"/>
</dbReference>
<reference evidence="5 6" key="1">
    <citation type="submission" date="2019-02" db="EMBL/GenBank/DDBJ databases">
        <title>Deep-cultivation of Planctomycetes and their phenomic and genomic characterization uncovers novel biology.</title>
        <authorList>
            <person name="Wiegand S."/>
            <person name="Jogler M."/>
            <person name="Boedeker C."/>
            <person name="Pinto D."/>
            <person name="Vollmers J."/>
            <person name="Rivas-Marin E."/>
            <person name="Kohn T."/>
            <person name="Peeters S.H."/>
            <person name="Heuer A."/>
            <person name="Rast P."/>
            <person name="Oberbeckmann S."/>
            <person name="Bunk B."/>
            <person name="Jeske O."/>
            <person name="Meyerdierks A."/>
            <person name="Storesund J.E."/>
            <person name="Kallscheuer N."/>
            <person name="Luecker S."/>
            <person name="Lage O.M."/>
            <person name="Pohl T."/>
            <person name="Merkel B.J."/>
            <person name="Hornburger P."/>
            <person name="Mueller R.-W."/>
            <person name="Bruemmer F."/>
            <person name="Labrenz M."/>
            <person name="Spormann A.M."/>
            <person name="Op Den Camp H."/>
            <person name="Overmann J."/>
            <person name="Amann R."/>
            <person name="Jetten M.S.M."/>
            <person name="Mascher T."/>
            <person name="Medema M.H."/>
            <person name="Devos D.P."/>
            <person name="Kaster A.-K."/>
            <person name="Ovreas L."/>
            <person name="Rohde M."/>
            <person name="Galperin M.Y."/>
            <person name="Jogler C."/>
        </authorList>
    </citation>
    <scope>NUCLEOTIDE SEQUENCE [LARGE SCALE GENOMIC DNA]</scope>
    <source>
        <strain evidence="5 6">Pla111</strain>
    </source>
</reference>
<dbReference type="InterPro" id="IPR003148">
    <property type="entry name" value="RCK_N"/>
</dbReference>
<dbReference type="SUPFAM" id="SSF116726">
    <property type="entry name" value="TrkA C-terminal domain-like"/>
    <property type="match status" value="1"/>
</dbReference>
<evidence type="ECO:0000256" key="2">
    <source>
        <dbReference type="SAM" id="Phobius"/>
    </source>
</evidence>
<dbReference type="PANTHER" id="PTHR43833">
    <property type="entry name" value="POTASSIUM CHANNEL PROTEIN 2-RELATED-RELATED"/>
    <property type="match status" value="1"/>
</dbReference>
<organism evidence="5 6">
    <name type="scientific">Botrimarina hoheduenensis</name>
    <dbReference type="NCBI Taxonomy" id="2528000"/>
    <lineage>
        <taxon>Bacteria</taxon>
        <taxon>Pseudomonadati</taxon>
        <taxon>Planctomycetota</taxon>
        <taxon>Planctomycetia</taxon>
        <taxon>Pirellulales</taxon>
        <taxon>Lacipirellulaceae</taxon>
        <taxon>Botrimarina</taxon>
    </lineage>
</organism>
<evidence type="ECO:0000313" key="6">
    <source>
        <dbReference type="Proteomes" id="UP000318995"/>
    </source>
</evidence>
<dbReference type="Gene3D" id="1.10.287.70">
    <property type="match status" value="1"/>
</dbReference>
<protein>
    <submittedName>
        <fullName evidence="5">Voltage-gated potassium channel Kch</fullName>
    </submittedName>
</protein>
<comment type="subcellular location">
    <subcellularLocation>
        <location evidence="1">Cell membrane</location>
        <topology evidence="1">Multi-pass membrane protein</topology>
    </subcellularLocation>
</comment>
<dbReference type="PROSITE" id="PS51202">
    <property type="entry name" value="RCK_C"/>
    <property type="match status" value="1"/>
</dbReference>
<dbReference type="GO" id="GO:0008324">
    <property type="term" value="F:monoatomic cation transmembrane transporter activity"/>
    <property type="evidence" value="ECO:0007669"/>
    <property type="project" value="InterPro"/>
</dbReference>
<sequence>MPAYDQNLSVPLLLRIRRSLTFLGVFFAIAVAAHKTLTGCTWLDAVYFFVITVTTVGYGEVSTISAEQKLLTIAIILIGVFGVGYTVALIVQSMVEGQINQALGARRMEQEIDQMKGHAIICGFGRIGRTIAAELARRKKRYVVIDSNQEVADLARTELGELVVVGDATDEETLLHAGIERATTIVIGLRSDSDNVFLTLTARNLNPTLRIIARGEQAATEKKLRQAGADQVVLPAVIGGRRMAALVTRPNAAEMLENFTNHEKIDVELEELLIPPSSPLVGATVRDTAARQRHNLMIVGIRRAGGSMVFNPDPDDRFEADDTLVVMGRSGDVESFQLAQRLACEGRGQS</sequence>
<name>A0A5C5WF36_9BACT</name>
<accession>A0A5C5WF36</accession>
<dbReference type="PROSITE" id="PS51201">
    <property type="entry name" value="RCK_N"/>
    <property type="match status" value="1"/>
</dbReference>
<dbReference type="Pfam" id="PF02080">
    <property type="entry name" value="TrkA_C"/>
    <property type="match status" value="1"/>
</dbReference>
<feature type="transmembrane region" description="Helical" evidence="2">
    <location>
        <begin position="12"/>
        <end position="33"/>
    </location>
</feature>
<dbReference type="InterPro" id="IPR006037">
    <property type="entry name" value="RCK_C"/>
</dbReference>
<dbReference type="GO" id="GO:0005886">
    <property type="term" value="C:plasma membrane"/>
    <property type="evidence" value="ECO:0007669"/>
    <property type="project" value="UniProtKB-SubCell"/>
</dbReference>
<proteinExistence type="predicted"/>
<keyword evidence="2" id="KW-0812">Transmembrane</keyword>
<keyword evidence="5" id="KW-0407">Ion channel</keyword>
<dbReference type="OrthoDB" id="9785285at2"/>
<dbReference type="InterPro" id="IPR036291">
    <property type="entry name" value="NAD(P)-bd_dom_sf"/>
</dbReference>
<feature type="domain" description="RCK N-terminal" evidence="3">
    <location>
        <begin position="116"/>
        <end position="234"/>
    </location>
</feature>
<evidence type="ECO:0000259" key="4">
    <source>
        <dbReference type="PROSITE" id="PS51202"/>
    </source>
</evidence>
<evidence type="ECO:0000256" key="1">
    <source>
        <dbReference type="ARBA" id="ARBA00004651"/>
    </source>
</evidence>
<dbReference type="InterPro" id="IPR013099">
    <property type="entry name" value="K_chnl_dom"/>
</dbReference>
<evidence type="ECO:0000313" key="5">
    <source>
        <dbReference type="EMBL" id="TWT48673.1"/>
    </source>
</evidence>
<dbReference type="InterPro" id="IPR036721">
    <property type="entry name" value="RCK_C_sf"/>
</dbReference>
<dbReference type="SUPFAM" id="SSF81324">
    <property type="entry name" value="Voltage-gated potassium channels"/>
    <property type="match status" value="1"/>
</dbReference>
<keyword evidence="6" id="KW-1185">Reference proteome</keyword>
<gene>
    <name evidence="5" type="primary">kch_1</name>
    <name evidence="5" type="ORF">Pla111_04480</name>
</gene>
<evidence type="ECO:0000259" key="3">
    <source>
        <dbReference type="PROSITE" id="PS51201"/>
    </source>
</evidence>
<dbReference type="InterPro" id="IPR050721">
    <property type="entry name" value="Trk_Ktr_HKT_K-transport"/>
</dbReference>
<dbReference type="SUPFAM" id="SSF51735">
    <property type="entry name" value="NAD(P)-binding Rossmann-fold domains"/>
    <property type="match status" value="1"/>
</dbReference>
<feature type="transmembrane region" description="Helical" evidence="2">
    <location>
        <begin position="70"/>
        <end position="91"/>
    </location>
</feature>
<dbReference type="GO" id="GO:0006813">
    <property type="term" value="P:potassium ion transport"/>
    <property type="evidence" value="ECO:0007669"/>
    <property type="project" value="InterPro"/>
</dbReference>
<keyword evidence="5" id="KW-0813">Transport</keyword>
<dbReference type="AlphaFoldDB" id="A0A5C5WF36"/>
<dbReference type="Proteomes" id="UP000318995">
    <property type="component" value="Unassembled WGS sequence"/>
</dbReference>
<dbReference type="Gene3D" id="3.30.70.1450">
    <property type="entry name" value="Regulator of K+ conductance, C-terminal domain"/>
    <property type="match status" value="1"/>
</dbReference>
<feature type="transmembrane region" description="Helical" evidence="2">
    <location>
        <begin position="40"/>
        <end position="58"/>
    </location>
</feature>
<keyword evidence="2" id="KW-0472">Membrane</keyword>
<dbReference type="Pfam" id="PF07885">
    <property type="entry name" value="Ion_trans_2"/>
    <property type="match status" value="1"/>
</dbReference>
<comment type="caution">
    <text evidence="5">The sequence shown here is derived from an EMBL/GenBank/DDBJ whole genome shotgun (WGS) entry which is preliminary data.</text>
</comment>
<dbReference type="Pfam" id="PF02254">
    <property type="entry name" value="TrkA_N"/>
    <property type="match status" value="1"/>
</dbReference>
<dbReference type="EMBL" id="SJPH01000001">
    <property type="protein sequence ID" value="TWT48673.1"/>
    <property type="molecule type" value="Genomic_DNA"/>
</dbReference>
<feature type="domain" description="RCK C-terminal" evidence="4">
    <location>
        <begin position="257"/>
        <end position="342"/>
    </location>
</feature>